<dbReference type="EMBL" id="CP016782">
    <property type="protein sequence ID" value="ASY27713.1"/>
    <property type="molecule type" value="Genomic_DNA"/>
</dbReference>
<feature type="domain" description="WYL" evidence="1">
    <location>
        <begin position="144"/>
        <end position="209"/>
    </location>
</feature>
<evidence type="ECO:0000259" key="1">
    <source>
        <dbReference type="Pfam" id="PF13280"/>
    </source>
</evidence>
<dbReference type="KEGG" id="plim:PHILAsVB114_03490"/>
<dbReference type="OrthoDB" id="5174471at2"/>
<gene>
    <name evidence="3" type="ORF">PHILAsVB114_03490</name>
</gene>
<dbReference type="Proteomes" id="UP000217221">
    <property type="component" value="Chromosome"/>
</dbReference>
<dbReference type="PROSITE" id="PS52050">
    <property type="entry name" value="WYL"/>
    <property type="match status" value="1"/>
</dbReference>
<dbReference type="AlphaFoldDB" id="A0A249LF74"/>
<dbReference type="Pfam" id="PF13280">
    <property type="entry name" value="WYL"/>
    <property type="match status" value="1"/>
</dbReference>
<reference evidence="3 4" key="1">
    <citation type="submission" date="2016-07" db="EMBL/GenBank/DDBJ databases">
        <title>High microdiversification within the ubiquitous acI lineage of Actinobacteria.</title>
        <authorList>
            <person name="Neuenschwander S.M."/>
            <person name="Salcher M."/>
            <person name="Ghai R."/>
            <person name="Pernthaler J."/>
        </authorList>
    </citation>
    <scope>NUCLEOTIDE SEQUENCE [LARGE SCALE GENOMIC DNA]</scope>
    <source>
        <strain evidence="3">MMS-VB-114</strain>
    </source>
</reference>
<dbReference type="Pfam" id="PF19187">
    <property type="entry name" value="HTH_PafC"/>
    <property type="match status" value="1"/>
</dbReference>
<name>A0A249LF74_9ACTN</name>
<dbReference type="PANTHER" id="PTHR34580:SF1">
    <property type="entry name" value="PROTEIN PAFC"/>
    <property type="match status" value="1"/>
</dbReference>
<dbReference type="InterPro" id="IPR026881">
    <property type="entry name" value="WYL_dom"/>
</dbReference>
<feature type="domain" description="PafC HTH" evidence="2">
    <location>
        <begin position="9"/>
        <end position="123"/>
    </location>
</feature>
<dbReference type="PIRSF" id="PIRSF016838">
    <property type="entry name" value="PafC"/>
    <property type="match status" value="1"/>
</dbReference>
<evidence type="ECO:0000313" key="4">
    <source>
        <dbReference type="Proteomes" id="UP000217221"/>
    </source>
</evidence>
<evidence type="ECO:0000259" key="2">
    <source>
        <dbReference type="Pfam" id="PF19187"/>
    </source>
</evidence>
<dbReference type="PANTHER" id="PTHR34580">
    <property type="match status" value="1"/>
</dbReference>
<keyword evidence="3" id="KW-0647">Proteasome</keyword>
<dbReference type="InterPro" id="IPR028349">
    <property type="entry name" value="PafC-like"/>
</dbReference>
<dbReference type="GO" id="GO:0000502">
    <property type="term" value="C:proteasome complex"/>
    <property type="evidence" value="ECO:0007669"/>
    <property type="project" value="UniProtKB-KW"/>
</dbReference>
<proteinExistence type="predicted"/>
<accession>A0A249LF74</accession>
<protein>
    <submittedName>
        <fullName evidence="3">Proteasome accessory factor C</fullName>
    </submittedName>
</protein>
<organism evidence="3 4">
    <name type="scientific">Candidatus Planktophila limnetica</name>
    <dbReference type="NCBI Taxonomy" id="573600"/>
    <lineage>
        <taxon>Bacteria</taxon>
        <taxon>Bacillati</taxon>
        <taxon>Actinomycetota</taxon>
        <taxon>Actinomycetes</taxon>
        <taxon>Candidatus Nanopelagicales</taxon>
        <taxon>Candidatus Nanopelagicaceae</taxon>
        <taxon>Candidatus Planktophila</taxon>
    </lineage>
</organism>
<dbReference type="InterPro" id="IPR043839">
    <property type="entry name" value="PafC_HTH"/>
</dbReference>
<dbReference type="InterPro" id="IPR051534">
    <property type="entry name" value="CBASS_pafABC_assoc_protein"/>
</dbReference>
<dbReference type="RefSeq" id="WP_095698010.1">
    <property type="nucleotide sequence ID" value="NZ_CP016782.1"/>
</dbReference>
<keyword evidence="4" id="KW-1185">Reference proteome</keyword>
<sequence>MVKQILDNQVNRLLDLVPYLIANQGVSLDQVAKDFQISKSNVLEDLNTLWMCGLPGYTALELIDLSFESGYVSIRNAEVLSKPRKLTTIEVGAVIIGLCILRESYAPIDVHAQAIDDLIARLSKKSNVAVPVTLSNNVSKQLRTEVNSAIATKKNLTITYHSFSRDEVTSREISPFSIKHDGTFEYVESYCHVAKDFRSFRLDRILSAVVSTSTTNQVPKNDGSDDGRIEVHIKIGSNSRKVTETFNLKVPEELHHGNEFKSSVYNLEWIIRTISSLKSSAVVTQPLDVRSQVGLRAQKALDLYA</sequence>
<evidence type="ECO:0000313" key="3">
    <source>
        <dbReference type="EMBL" id="ASY27713.1"/>
    </source>
</evidence>